<reference evidence="5" key="1">
    <citation type="journal article" date="2019" name="Int. J. Syst. Evol. Microbiol.">
        <title>The Global Catalogue of Microorganisms (GCM) 10K type strain sequencing project: providing services to taxonomists for standard genome sequencing and annotation.</title>
        <authorList>
            <consortium name="The Broad Institute Genomics Platform"/>
            <consortium name="The Broad Institute Genome Sequencing Center for Infectious Disease"/>
            <person name="Wu L."/>
            <person name="Ma J."/>
        </authorList>
    </citation>
    <scope>NUCLEOTIDE SEQUENCE [LARGE SCALE GENOMIC DNA]</scope>
    <source>
        <strain evidence="5">S1</strain>
    </source>
</reference>
<dbReference type="InterPro" id="IPR052419">
    <property type="entry name" value="5_3-deoxyribonucleotidase-like"/>
</dbReference>
<evidence type="ECO:0000313" key="4">
    <source>
        <dbReference type="EMBL" id="MFD1425394.1"/>
    </source>
</evidence>
<organism evidence="4 5">
    <name type="scientific">Kroppenstedtia sanguinis</name>
    <dbReference type="NCBI Taxonomy" id="1380684"/>
    <lineage>
        <taxon>Bacteria</taxon>
        <taxon>Bacillati</taxon>
        <taxon>Bacillota</taxon>
        <taxon>Bacilli</taxon>
        <taxon>Bacillales</taxon>
        <taxon>Thermoactinomycetaceae</taxon>
        <taxon>Kroppenstedtia</taxon>
    </lineage>
</organism>
<dbReference type="PANTHER" id="PTHR35134">
    <property type="entry name" value="NUCLEOTIDASE YQFW-RELATED"/>
    <property type="match status" value="1"/>
</dbReference>
<dbReference type="PANTHER" id="PTHR35134:SF2">
    <property type="entry name" value="NUCLEOTIDASE YQFW-RELATED"/>
    <property type="match status" value="1"/>
</dbReference>
<evidence type="ECO:0000256" key="3">
    <source>
        <dbReference type="PIRNR" id="PIRNR021362"/>
    </source>
</evidence>
<proteinExistence type="inferred from homology"/>
<dbReference type="InterPro" id="IPR036412">
    <property type="entry name" value="HAD-like_sf"/>
</dbReference>
<name>A0ABW4C574_9BACL</name>
<keyword evidence="5" id="KW-1185">Reference proteome</keyword>
<dbReference type="Proteomes" id="UP001597282">
    <property type="component" value="Unassembled WGS sequence"/>
</dbReference>
<dbReference type="Pfam" id="PF06941">
    <property type="entry name" value="NT5C"/>
    <property type="match status" value="1"/>
</dbReference>
<dbReference type="InterPro" id="IPR010708">
    <property type="entry name" value="5'(3')-deoxyribonucleotidase"/>
</dbReference>
<dbReference type="InterPro" id="IPR009206">
    <property type="entry name" value="Nucleotidase_putative"/>
</dbReference>
<comment type="caution">
    <text evidence="4">The sequence shown here is derived from an EMBL/GenBank/DDBJ whole genome shotgun (WGS) entry which is preliminary data.</text>
</comment>
<dbReference type="RefSeq" id="WP_380162102.1">
    <property type="nucleotide sequence ID" value="NZ_JBHTNU010000001.1"/>
</dbReference>
<dbReference type="EMBL" id="JBHTNU010000001">
    <property type="protein sequence ID" value="MFD1425394.1"/>
    <property type="molecule type" value="Genomic_DNA"/>
</dbReference>
<dbReference type="Gene3D" id="3.40.50.1000">
    <property type="entry name" value="HAD superfamily/HAD-like"/>
    <property type="match status" value="1"/>
</dbReference>
<gene>
    <name evidence="4" type="ORF">ACFQ4Y_00395</name>
</gene>
<dbReference type="SUPFAM" id="SSF56784">
    <property type="entry name" value="HAD-like"/>
    <property type="match status" value="1"/>
</dbReference>
<keyword evidence="2 3" id="KW-0378">Hydrolase</keyword>
<sequence>MKLGVDIDGTIKRTQEAAVHCFNEELDRSVRYEDIKEFQLDRAYGLNRKEGRRLWRKLEARIYALGVPMENAASVLRDLKEKGHDIYFITARPGLPEITQVTKDWLRKYKFPYDGENLFMGSQDKAKVAQKLGVELFFEDAPQHLDRLVAAGIPTVVMDAAYNRNYRGGLPRITSWDEVEPLIQQMEEQNRDHGDGLLE</sequence>
<dbReference type="PIRSF" id="PIRSF021362">
    <property type="entry name" value="UCP021362_HAD"/>
    <property type="match status" value="1"/>
</dbReference>
<protein>
    <recommendedName>
        <fullName evidence="3">Nucleotidase</fullName>
        <ecNumber evidence="3">3.1.3.-</ecNumber>
    </recommendedName>
</protein>
<comment type="similarity">
    <text evidence="1 3">Belongs to the 5'(3')-deoxyribonucleotidase family.</text>
</comment>
<evidence type="ECO:0000313" key="5">
    <source>
        <dbReference type="Proteomes" id="UP001597282"/>
    </source>
</evidence>
<accession>A0ABW4C574</accession>
<dbReference type="InterPro" id="IPR023214">
    <property type="entry name" value="HAD_sf"/>
</dbReference>
<dbReference type="EC" id="3.1.3.-" evidence="3"/>
<evidence type="ECO:0000256" key="2">
    <source>
        <dbReference type="ARBA" id="ARBA00022801"/>
    </source>
</evidence>
<evidence type="ECO:0000256" key="1">
    <source>
        <dbReference type="ARBA" id="ARBA00009589"/>
    </source>
</evidence>